<evidence type="ECO:0000256" key="1">
    <source>
        <dbReference type="SAM" id="MobiDB-lite"/>
    </source>
</evidence>
<dbReference type="EMBL" id="WIWV01000039">
    <property type="protein sequence ID" value="KAF7716548.1"/>
    <property type="molecule type" value="Genomic_DNA"/>
</dbReference>
<evidence type="ECO:0000313" key="3">
    <source>
        <dbReference type="Proteomes" id="UP000631181"/>
    </source>
</evidence>
<dbReference type="OrthoDB" id="2943660at2759"/>
<dbReference type="Proteomes" id="UP000631181">
    <property type="component" value="Unassembled WGS sequence"/>
</dbReference>
<evidence type="ECO:0000313" key="2">
    <source>
        <dbReference type="EMBL" id="KAF7716548.1"/>
    </source>
</evidence>
<feature type="region of interest" description="Disordered" evidence="1">
    <location>
        <begin position="1"/>
        <end position="36"/>
    </location>
</feature>
<accession>A0A8J8WHW1</accession>
<feature type="compositionally biased region" description="Basic and acidic residues" evidence="1">
    <location>
        <begin position="1"/>
        <end position="20"/>
    </location>
</feature>
<gene>
    <name evidence="2" type="ORF">PECM_005428</name>
</gene>
<dbReference type="AlphaFoldDB" id="A0A8J8WHW1"/>
<proteinExistence type="predicted"/>
<name>A0A8J8WHW1_9EURO</name>
<sequence>MPRESKNCKRQTDQVREKQSKGKRKPREKQQAGKELMQNGQVSFFVQCQKDLLGLKTEQSGAMPSQGMLSTDFRDLWEFSGAQITLSKPEINLPDVYASNIVGNMFHPQTGRASTCSMESISMSMYSSGLDADLCVTPQPLAYDVLHRVQNAERMHIPWLAGVKLDDNLPGPGMELWTSNMDQSSPYLPHAPEQAFQGLLSPSASDACASQSAGKILSDGRGKDSFMECDCANRVLGLLVNSRVETKIRMHDQLMRRQEVLNLADTLLRCPCCLYSDSWANLLMAVMITIENLIDTVAVNPEARATGFGSDGSFIDRGDRLVSSITSQSNRYAADEVKFYDSPCQPPGLGTMSPEEDLVWVQHVLNDQFSMLLTTVRRIRVCLQQNMTAQLADGWELMITDFDRRLQSVVIDHHL</sequence>
<organism evidence="2 3">
    <name type="scientific">Penicillium ucsense</name>
    <dbReference type="NCBI Taxonomy" id="2839758"/>
    <lineage>
        <taxon>Eukaryota</taxon>
        <taxon>Fungi</taxon>
        <taxon>Dikarya</taxon>
        <taxon>Ascomycota</taxon>
        <taxon>Pezizomycotina</taxon>
        <taxon>Eurotiomycetes</taxon>
        <taxon>Eurotiomycetidae</taxon>
        <taxon>Eurotiales</taxon>
        <taxon>Aspergillaceae</taxon>
        <taxon>Penicillium</taxon>
    </lineage>
</organism>
<keyword evidence="3" id="KW-1185">Reference proteome</keyword>
<reference evidence="2" key="1">
    <citation type="journal article" date="2020" name="Front. Microbiol.">
        <title>Gene regulatory networks of Penicillium echinulatum 2HH and Penicillium oxalicum 114-2 inferred by a computational biology approach.</title>
        <authorList>
            <person name="Lenz A.R."/>
            <person name="Galan-Vasquez E."/>
            <person name="Balbinot E."/>
            <person name="De Abreu F.P."/>
            <person name="De Oliveira N.S."/>
            <person name="Da Rosa L.O."/>
            <person name="De Avila E Silva S."/>
            <person name="Camassola M."/>
            <person name="Dillon A.J.P."/>
            <person name="Perez-Rueda E."/>
        </authorList>
    </citation>
    <scope>NUCLEOTIDE SEQUENCE</scope>
    <source>
        <strain evidence="2">S1M29</strain>
    </source>
</reference>
<protein>
    <submittedName>
        <fullName evidence="2">Uncharacterized protein</fullName>
    </submittedName>
</protein>
<comment type="caution">
    <text evidence="2">The sequence shown here is derived from an EMBL/GenBank/DDBJ whole genome shotgun (WGS) entry which is preliminary data.</text>
</comment>